<evidence type="ECO:0000313" key="3">
    <source>
        <dbReference type="Proteomes" id="UP000598146"/>
    </source>
</evidence>
<dbReference type="EMBL" id="JADQTO010000005">
    <property type="protein sequence ID" value="MBG0562461.1"/>
    <property type="molecule type" value="Genomic_DNA"/>
</dbReference>
<dbReference type="AlphaFoldDB" id="A0A931C7N7"/>
<accession>A0A931C7N7</accession>
<comment type="caution">
    <text evidence="2">The sequence shown here is derived from an EMBL/GenBank/DDBJ whole genome shotgun (WGS) entry which is preliminary data.</text>
</comment>
<feature type="signal peptide" evidence="1">
    <location>
        <begin position="1"/>
        <end position="27"/>
    </location>
</feature>
<evidence type="ECO:0000256" key="1">
    <source>
        <dbReference type="SAM" id="SignalP"/>
    </source>
</evidence>
<dbReference type="RefSeq" id="WP_196414235.1">
    <property type="nucleotide sequence ID" value="NZ_JADQTO010000005.1"/>
</dbReference>
<gene>
    <name evidence="2" type="ORF">I4J89_13405</name>
</gene>
<dbReference type="Pfam" id="PF13196">
    <property type="entry name" value="DUF4012"/>
    <property type="match status" value="1"/>
</dbReference>
<dbReference type="InterPro" id="IPR025101">
    <property type="entry name" value="DUF4012"/>
</dbReference>
<keyword evidence="3" id="KW-1185">Reference proteome</keyword>
<protein>
    <submittedName>
        <fullName evidence="2">DUF4012 domain-containing protein</fullName>
    </submittedName>
</protein>
<feature type="chain" id="PRO_5037140748" evidence="1">
    <location>
        <begin position="28"/>
        <end position="592"/>
    </location>
</feature>
<organism evidence="2 3">
    <name type="scientific">Actinoplanes aureus</name>
    <dbReference type="NCBI Taxonomy" id="2792083"/>
    <lineage>
        <taxon>Bacteria</taxon>
        <taxon>Bacillati</taxon>
        <taxon>Actinomycetota</taxon>
        <taxon>Actinomycetes</taxon>
        <taxon>Micromonosporales</taxon>
        <taxon>Micromonosporaceae</taxon>
        <taxon>Actinoplanes</taxon>
    </lineage>
</organism>
<reference evidence="2" key="1">
    <citation type="submission" date="2020-11" db="EMBL/GenBank/DDBJ databases">
        <title>Isolation and identification of active actinomycetes.</title>
        <authorList>
            <person name="Sun X."/>
        </authorList>
    </citation>
    <scope>NUCLEOTIDE SEQUENCE</scope>
    <source>
        <strain evidence="2">NEAU-A11</strain>
    </source>
</reference>
<sequence length="592" mass="62588">MRCRTARRVLLGALAVLMAGSAGTVWAGTRVFSSHDHLQEAAVLVRELGRQLRAVDPAAARTLTRLQGETRAARADVEDPTWWAGAHLPAAGDDLAAVRTIATTLDDLARDGLPQLVATAGLLRAGSLLPRDGRIDLTPLQRAAPQLAAADAAMRKARGTVEAIAVDGLAAPVRAAVVRLGTELGDTARTVTMAAKSATLLPPMLGADGRRTYLVLFQNLAEVRATGGMPGAYVVVEADQGKIKIADQGTATGLAPFQRPVVDLTPADRHLYTDKLATYPANVNLTPHFPTTGEIAREMYRRRTGVTVDGVLSTDPVALSYLLTVLGPVPVRGGAPLTARNAVPVLLSRLYRDDISSARQDAYFAAAARATFRALLARPLDPRDLLDALARAAGERRLLVWSTRAEENRLLANTVLAGVLPAGDGTEPTVGVFLNDGSGAKLGYYLTHDAEVAVTPVCRGDGRREITLRVVLGSTAPKSGLPAYVLGLGLAGDPYTVRTNVSVYSPTGGAIAGMRLDGEKRSFGSGRDRRRAVGIITVDVRPGTRRTLDVTMLTGVPAGGYGTTVTPRLWTTPGLVSWDRMIHSGDGCRNTR</sequence>
<name>A0A931C7N7_9ACTN</name>
<keyword evidence="1" id="KW-0732">Signal</keyword>
<evidence type="ECO:0000313" key="2">
    <source>
        <dbReference type="EMBL" id="MBG0562461.1"/>
    </source>
</evidence>
<dbReference type="Proteomes" id="UP000598146">
    <property type="component" value="Unassembled WGS sequence"/>
</dbReference>
<proteinExistence type="predicted"/>